<dbReference type="PANTHER" id="PTHR15503">
    <property type="entry name" value="LDOC1 RELATED"/>
    <property type="match status" value="1"/>
</dbReference>
<protein>
    <submittedName>
        <fullName evidence="1">Uncharacterized protein</fullName>
    </submittedName>
</protein>
<gene>
    <name evidence="1" type="ORF">F0562_025034</name>
</gene>
<dbReference type="CDD" id="cd00303">
    <property type="entry name" value="retropepsin_like"/>
    <property type="match status" value="1"/>
</dbReference>
<sequence>MEVSNLDCETNEEGSEDTPKIFLHAISGTRAPQTIRVRGRVRCQAITVLVDSGSTHNFLSEKIAKKIGLQPREDGLFEVIIANGEKLTSAGKCKGIRVWLQGILISMDLYFFPLEGCDVVLGAYWLQTFGPIIWDFSKLLMKFQMDGKEVGLQGMALPDDKLVDEADIHKEIKRKGEGVLLQLYLVNYALTKCQANNIPLETRIEAILSRFKDAFIEPKGLPPSRSHDHKIPLVQGSGHGQQWTMSEGSVGAAVTLQIEGSLTLVVTLEM</sequence>
<dbReference type="Pfam" id="PF08284">
    <property type="entry name" value="RVP_2"/>
    <property type="match status" value="1"/>
</dbReference>
<name>A0A5J5BIW6_9ASTE</name>
<dbReference type="InterPro" id="IPR032567">
    <property type="entry name" value="RTL1-rel"/>
</dbReference>
<accession>A0A5J5BIW6</accession>
<evidence type="ECO:0000313" key="1">
    <source>
        <dbReference type="EMBL" id="KAA8541071.1"/>
    </source>
</evidence>
<dbReference type="OrthoDB" id="1934862at2759"/>
<dbReference type="PANTHER" id="PTHR15503:SF22">
    <property type="entry name" value="TRANSPOSON TY3-I GAG POLYPROTEIN"/>
    <property type="match status" value="1"/>
</dbReference>
<organism evidence="1 2">
    <name type="scientific">Nyssa sinensis</name>
    <dbReference type="NCBI Taxonomy" id="561372"/>
    <lineage>
        <taxon>Eukaryota</taxon>
        <taxon>Viridiplantae</taxon>
        <taxon>Streptophyta</taxon>
        <taxon>Embryophyta</taxon>
        <taxon>Tracheophyta</taxon>
        <taxon>Spermatophyta</taxon>
        <taxon>Magnoliopsida</taxon>
        <taxon>eudicotyledons</taxon>
        <taxon>Gunneridae</taxon>
        <taxon>Pentapetalae</taxon>
        <taxon>asterids</taxon>
        <taxon>Cornales</taxon>
        <taxon>Nyssaceae</taxon>
        <taxon>Nyssa</taxon>
    </lineage>
</organism>
<evidence type="ECO:0000313" key="2">
    <source>
        <dbReference type="Proteomes" id="UP000325577"/>
    </source>
</evidence>
<keyword evidence="2" id="KW-1185">Reference proteome</keyword>
<proteinExistence type="predicted"/>
<dbReference type="AlphaFoldDB" id="A0A5J5BIW6"/>
<dbReference type="Gene3D" id="2.40.70.10">
    <property type="entry name" value="Acid Proteases"/>
    <property type="match status" value="1"/>
</dbReference>
<dbReference type="Proteomes" id="UP000325577">
    <property type="component" value="Linkage Group LG13"/>
</dbReference>
<dbReference type="SUPFAM" id="SSF50630">
    <property type="entry name" value="Acid proteases"/>
    <property type="match status" value="1"/>
</dbReference>
<dbReference type="InterPro" id="IPR021109">
    <property type="entry name" value="Peptidase_aspartic_dom_sf"/>
</dbReference>
<dbReference type="EMBL" id="CM018036">
    <property type="protein sequence ID" value="KAA8541071.1"/>
    <property type="molecule type" value="Genomic_DNA"/>
</dbReference>
<reference evidence="1 2" key="1">
    <citation type="submission" date="2019-09" db="EMBL/GenBank/DDBJ databases">
        <title>A chromosome-level genome assembly of the Chinese tupelo Nyssa sinensis.</title>
        <authorList>
            <person name="Yang X."/>
            <person name="Kang M."/>
            <person name="Yang Y."/>
            <person name="Xiong H."/>
            <person name="Wang M."/>
            <person name="Zhang Z."/>
            <person name="Wang Z."/>
            <person name="Wu H."/>
            <person name="Ma T."/>
            <person name="Liu J."/>
            <person name="Xi Z."/>
        </authorList>
    </citation>
    <scope>NUCLEOTIDE SEQUENCE [LARGE SCALE GENOMIC DNA]</scope>
    <source>
        <strain evidence="1">J267</strain>
        <tissue evidence="1">Leaf</tissue>
    </source>
</reference>